<dbReference type="Pfam" id="PF18758">
    <property type="entry name" value="KDZ"/>
    <property type="match status" value="1"/>
</dbReference>
<feature type="domain" description="CxC2-like cysteine cluster KDZ transposase-associated" evidence="4">
    <location>
        <begin position="211"/>
        <end position="317"/>
    </location>
</feature>
<feature type="region of interest" description="Disordered" evidence="1">
    <location>
        <begin position="942"/>
        <end position="967"/>
    </location>
</feature>
<feature type="compositionally biased region" description="Basic and acidic residues" evidence="1">
    <location>
        <begin position="2602"/>
        <end position="2611"/>
    </location>
</feature>
<evidence type="ECO:0000259" key="3">
    <source>
        <dbReference type="Pfam" id="PF14613"/>
    </source>
</evidence>
<feature type="compositionally biased region" description="Polar residues" evidence="1">
    <location>
        <begin position="2614"/>
        <end position="2624"/>
    </location>
</feature>
<feature type="compositionally biased region" description="Basic and acidic residues" evidence="1">
    <location>
        <begin position="2144"/>
        <end position="2153"/>
    </location>
</feature>
<sequence length="2704" mass="301508">MARRKNKTLGYSFGDSLGSQVSVDQAFRFTDDGRRAQTVNTNAAPAKRARVEDVEDDEEDPRPYTDWLPATDLEFDQLAAVAGSITAEQEVYEHQITEEEVVQGQRRKRYESSDDPMKVWREGKHMQKLLVLRIGRQQPAPFPLHPMRNGSPVRDLLESVSPDAAASSGPGALLRRSLASFWLTDAKEWNGDFWVDVALHRVNIRDTSSRSLGLTYQLAHDGQPCPLPDSKDARTLVVIDVTGIHTLNVFYCGCHRSVYSKEHATQLMARGWFPATPNDPATCASFAALDLFRELNVVGNVSVESFVGTLERLTDATTLENTPDRFKAFSRASRQYRFLKRCKRAGLGHEEDGFKNVKRGGIATRCWVCPRPGFNLPIDWEKCHPADAFLYALMLALDANFRLKNRIRAKENKDPSLGSGWGFFVEEEDYKAHLIDYTPEADISTCIVFAALMQKETRHTAGLRVSGVGGCVCARHGVVRAQGLGDLQKGERYANMDYVLLQALTDERVKNLVLSYDIACQWKQRLRTRVVNIVGGSGPKDLEAFKLQFALPVWHAAAHEINCREAMSLSHAVGVGRTDGEGIERTWSVLNPISFATKEMGEGNRHDTIEDKVDHINWEKNIGQGDALARKLLIATAERDKQVAEFVAVDSSIESGVRREWQAKVAAWLEDDTQPNPYVVAGGKEAGPSEAQVAAELKKAEVEEARVGRGDFVEATATAVGFVKGLLQLEDLKRRIKTELRTTTLTAERASQIDKLRSSFFKKLNAVQRDHAVLMPLAEQLRRAADERRDSELPPVKAEDTKLWLPSDLTTAQLKRIKRSLAHVEAQLRRAQCRDALARIRSLLYAKVHVIYQRNAFAVGQAATTRSSTLLARIMDRLEREMTKFNDALLALRRLEGDDAEPRYKVLKKTDLKGHQAKTYGYGCEDDSVLDQENGGYVPVDLGDDLTDGEGDEGAVDGEEREQPERMDDEEVLLGMGDEECQDMNGNGVSRRPVDVIGDEGEGGADYEPAVFPLQAHGCVDVGGDSMTQEEVFMSAAQNLLPVQHRDYGVRPGSTFVNEYPREENQRRTDGGAANPNHMLGAFPTLFPYGLGGIEVDRPRNVPYEGHVRWALQYEDGRFRRDLYFIFMAFGVVQKRQAGRSASLQIKRSTFIANEAAFLRLKAADFVQASKEEANKVVISNPTIRSLRKQITAVRTRIMGTDESRIAIRAQVWGMILRFNPPTLWTTINLADTGDPIAQVLAGQDIDLDRFVATAGPDSDTRSRVIANDPFAAAEFFHVVVRVILEEIFGIKVMPRGGIERKTGVVGVVNGYIGTVEAQARGTLHLHILFWLRGAPTAGLMAEALSSSVFRDKMKSFISQNIRAHISGTTGETLMDLPVARNVAYCRPEDPRLPDYDERAADMEARVARAAQTHDCKPFTCLKMKKGRLVCKRRAPWRTAEDDWVTESGDWGPKRLYGLINAWCPPLLQVTRSNQDMKLVTNGGETKDITFYITLYIAKRQIQAANASALLAKSTAFQERQTRRVEESSRRNKRLLQRCTNTLSRQHEFSAPEVVSYLMGWGDRFISHTYVRIYWDQITAQLRKMFPYLIGPEQDLGVESTMVSGAQPLPQENVCTLTQNDEGVFVLKDQLREYQDRGEALEQMCFYDYFVKTYDGKFISRAEEDRGEAEPDTVGEAHDPDARAVASSAEAGKKLTYTSWVAGFREADGSREYYCAQMLLLFTPWRELRELPRNKPTFQGAYEEFYAQATEEQKRILANIRYFHECSDKGIQRRDEEDHQTTVGSTRRGDEMQDGEDGGPAGPANAVREPTEAEIERARDERHAARDRLYGERAVDIAIQQGIFQDRYSAAPQGPIAAQATLEDAAKYQEWGVRVANFVRSRRSAAAEDVALWDGDDEGEVTAGREVREDSGPDIDMGGVEDITTTTDMDIERKMRLYGAFAALRESRMPTNAQIGDALEYVKANSPVDESKLSSEGRKLTGDIRDILSTLASFVNKKNHGEILQRFVWATRGVDTNALSPTEEEQGKGKQDVAKAKRDAQEAAHHLRTLLNLILTNAEMRKLLSDFGTVGRDLFAKGAAKAAKTVAPTQQELHEAEQPAPNDQFLEKDSLPNGKPSPRPGDMQPSSSVSDVDASSTDDSDTEQTAKTKEKRSLLSRIQSLHSTHKPRLDEGQTWLTEEFFPEERRERWIWRGKKVIVECQKHKDYQESVGWLLNMIDAWAARARQVGSDAQQGEGLLPAAVLAQDPSLRSALSLLRTLLERIAGAPLEPFIASARVLAKDAAGDESLRKWWSAVDSYVRKVLLDAGYVTEPASTTRARELRDMGRAFYDEKYKTHFDAVTDAVVFWFRSMAADPLNKRLAEDFGKLTKDLLFDSEGNLQFKRKLWEDVREVILPTLVDKVGYIPIPRVEYTDDNIDLIVENLTLSGRQLFPNVIEMEAHNYVRFSPYTSPPSGKKSAFRMSKQDTKDASRHEVTFAFEQIHATMRDVAFTFRTKTGIKMQDKGMLDVDLGGKGLAVLVTLVSSPSADTSSVFSVAQVRVKVGSLKLTIRDAKHGLLYKTLKPLATRLIKKQIQKAVADAVTTGFEYLDGQLVRVRSRIGKDDGELPREDAASLTGSATSVSMHGTSASVSTGGGSQFKVVASKQQSLLPDSGHPAGWVNRVSEKEQQVAEDGDGWRSDAFDLTPGESSAGKGKVVSGPGAPKL</sequence>
<name>A0A8H6TV53_MYCCL</name>
<feature type="region of interest" description="Disordered" evidence="1">
    <location>
        <begin position="2602"/>
        <end position="2704"/>
    </location>
</feature>
<evidence type="ECO:0000313" key="6">
    <source>
        <dbReference type="EMBL" id="KAF7323377.1"/>
    </source>
</evidence>
<organism evidence="6 7">
    <name type="scientific">Mycena chlorophos</name>
    <name type="common">Agaric fungus</name>
    <name type="synonym">Agaricus chlorophos</name>
    <dbReference type="NCBI Taxonomy" id="658473"/>
    <lineage>
        <taxon>Eukaryota</taxon>
        <taxon>Fungi</taxon>
        <taxon>Dikarya</taxon>
        <taxon>Basidiomycota</taxon>
        <taxon>Agaricomycotina</taxon>
        <taxon>Agaricomycetes</taxon>
        <taxon>Agaricomycetidae</taxon>
        <taxon>Agaricales</taxon>
        <taxon>Marasmiineae</taxon>
        <taxon>Mycenaceae</taxon>
        <taxon>Mycena</taxon>
    </lineage>
</organism>
<dbReference type="PANTHER" id="PTHR31138:SF1">
    <property type="entry name" value="PDZ DOMAIN-CONTAINING PROTEIN"/>
    <property type="match status" value="1"/>
</dbReference>
<evidence type="ECO:0000259" key="5">
    <source>
        <dbReference type="Pfam" id="PF19343"/>
    </source>
</evidence>
<dbReference type="Pfam" id="PF19343">
    <property type="entry name" value="HAM1_N"/>
    <property type="match status" value="1"/>
</dbReference>
<dbReference type="Gene3D" id="3.15.10.10">
    <property type="entry name" value="Bactericidal permeability-increasing protein, domain 1"/>
    <property type="match status" value="1"/>
</dbReference>
<dbReference type="InterPro" id="IPR045967">
    <property type="entry name" value="HAM1-like_N"/>
</dbReference>
<dbReference type="OrthoDB" id="19394at2759"/>
<feature type="domain" description="HAM1-like N-terminal" evidence="5">
    <location>
        <begin position="2135"/>
        <end position="2525"/>
    </location>
</feature>
<feature type="compositionally biased region" description="Low complexity" evidence="1">
    <location>
        <begin position="2126"/>
        <end position="2135"/>
    </location>
</feature>
<dbReference type="InterPro" id="IPR025476">
    <property type="entry name" value="Helitron_helicase-like"/>
</dbReference>
<dbReference type="GO" id="GO:0004386">
    <property type="term" value="F:helicase activity"/>
    <property type="evidence" value="ECO:0007669"/>
    <property type="project" value="UniProtKB-KW"/>
</dbReference>
<dbReference type="EMBL" id="JACAZE010000001">
    <property type="protein sequence ID" value="KAF7323377.1"/>
    <property type="molecule type" value="Genomic_DNA"/>
</dbReference>
<dbReference type="PANTHER" id="PTHR31138">
    <property type="entry name" value="CHROMOSOME 19, WHOLE GENOME SHOTGUN SEQUENCE"/>
    <property type="match status" value="1"/>
</dbReference>
<keyword evidence="6" id="KW-0067">ATP-binding</keyword>
<protein>
    <submittedName>
        <fullName evidence="6">ATP-dependent DNA helicase</fullName>
    </submittedName>
</protein>
<keyword evidence="6" id="KW-0547">Nucleotide-binding</keyword>
<feature type="compositionally biased region" description="Basic and acidic residues" evidence="1">
    <location>
        <begin position="1809"/>
        <end position="1824"/>
    </location>
</feature>
<keyword evidence="6" id="KW-0378">Hydrolase</keyword>
<feature type="region of interest" description="Disordered" evidence="1">
    <location>
        <begin position="32"/>
        <end position="62"/>
    </location>
</feature>
<keyword evidence="6" id="KW-0347">Helicase</keyword>
<feature type="region of interest" description="Disordered" evidence="1">
    <location>
        <begin position="1771"/>
        <end position="1824"/>
    </location>
</feature>
<gene>
    <name evidence="6" type="ORF">HMN09_00118600</name>
</gene>
<feature type="compositionally biased region" description="Acidic residues" evidence="1">
    <location>
        <begin position="942"/>
        <end position="960"/>
    </location>
</feature>
<evidence type="ECO:0000313" key="7">
    <source>
        <dbReference type="Proteomes" id="UP000613580"/>
    </source>
</evidence>
<dbReference type="InterPro" id="IPR040521">
    <property type="entry name" value="KDZ"/>
</dbReference>
<dbReference type="Pfam" id="PF18803">
    <property type="entry name" value="CxC2"/>
    <property type="match status" value="1"/>
</dbReference>
<proteinExistence type="predicted"/>
<dbReference type="Proteomes" id="UP000613580">
    <property type="component" value="Unassembled WGS sequence"/>
</dbReference>
<feature type="compositionally biased region" description="Basic and acidic residues" evidence="1">
    <location>
        <begin position="1771"/>
        <end position="1780"/>
    </location>
</feature>
<dbReference type="InterPro" id="IPR027842">
    <property type="entry name" value="HAM1-like_C"/>
</dbReference>
<reference evidence="6" key="1">
    <citation type="submission" date="2020-05" db="EMBL/GenBank/DDBJ databases">
        <title>Mycena genomes resolve the evolution of fungal bioluminescence.</title>
        <authorList>
            <person name="Tsai I.J."/>
        </authorList>
    </citation>
    <scope>NUCLEOTIDE SEQUENCE</scope>
    <source>
        <strain evidence="6">110903Hualien_Pintung</strain>
    </source>
</reference>
<accession>A0A8H6TV53</accession>
<evidence type="ECO:0000259" key="2">
    <source>
        <dbReference type="Pfam" id="PF14214"/>
    </source>
</evidence>
<comment type="caution">
    <text evidence="6">The sequence shown here is derived from an EMBL/GenBank/DDBJ whole genome shotgun (WGS) entry which is preliminary data.</text>
</comment>
<feature type="compositionally biased region" description="Basic and acidic residues" evidence="1">
    <location>
        <begin position="2662"/>
        <end position="2680"/>
    </location>
</feature>
<keyword evidence="7" id="KW-1185">Reference proteome</keyword>
<dbReference type="InterPro" id="IPR041457">
    <property type="entry name" value="CxC2_KDZ-assoc"/>
</dbReference>
<dbReference type="Pfam" id="PF14613">
    <property type="entry name" value="HAM1_C"/>
    <property type="match status" value="1"/>
</dbReference>
<feature type="domain" description="HAM1-like C-terminal" evidence="3">
    <location>
        <begin position="2540"/>
        <end position="2688"/>
    </location>
</feature>
<feature type="region of interest" description="Disordered" evidence="1">
    <location>
        <begin position="2086"/>
        <end position="2166"/>
    </location>
</feature>
<feature type="domain" description="Helitron helicase-like" evidence="2">
    <location>
        <begin position="1107"/>
        <end position="1329"/>
    </location>
</feature>
<dbReference type="Pfam" id="PF14214">
    <property type="entry name" value="Helitron_like_N"/>
    <property type="match status" value="1"/>
</dbReference>
<evidence type="ECO:0000259" key="4">
    <source>
        <dbReference type="Pfam" id="PF18803"/>
    </source>
</evidence>
<evidence type="ECO:0000256" key="1">
    <source>
        <dbReference type="SAM" id="MobiDB-lite"/>
    </source>
</evidence>